<reference evidence="9 10" key="1">
    <citation type="journal article" date="2016" name="Sci. Rep.">
        <title>Metabolic traits of an uncultured archaeal lineage -MSBL1- from brine pools of the Red Sea.</title>
        <authorList>
            <person name="Mwirichia R."/>
            <person name="Alam I."/>
            <person name="Rashid M."/>
            <person name="Vinu M."/>
            <person name="Ba-Alawi W."/>
            <person name="Anthony Kamau A."/>
            <person name="Kamanda Ngugi D."/>
            <person name="Goker M."/>
            <person name="Klenk H.P."/>
            <person name="Bajic V."/>
            <person name="Stingl U."/>
        </authorList>
    </citation>
    <scope>NUCLEOTIDE SEQUENCE [LARGE SCALE GENOMIC DNA]</scope>
    <source>
        <strain evidence="9">SCGC-AAA259M10</strain>
    </source>
</reference>
<dbReference type="SUPFAM" id="SSF55785">
    <property type="entry name" value="PYP-like sensor domain (PAS domain)"/>
    <property type="match status" value="4"/>
</dbReference>
<dbReference type="InterPro" id="IPR001610">
    <property type="entry name" value="PAC"/>
</dbReference>
<dbReference type="Proteomes" id="UP000070341">
    <property type="component" value="Unassembled WGS sequence"/>
</dbReference>
<dbReference type="InterPro" id="IPR000014">
    <property type="entry name" value="PAS"/>
</dbReference>
<keyword evidence="5" id="KW-0418">Kinase</keyword>
<dbReference type="InterPro" id="IPR013767">
    <property type="entry name" value="PAS_fold"/>
</dbReference>
<accession>A0A133UYF5</accession>
<dbReference type="PROSITE" id="PS50113">
    <property type="entry name" value="PAC"/>
    <property type="match status" value="3"/>
</dbReference>
<dbReference type="EC" id="2.7.13.3" evidence="2"/>
<feature type="domain" description="PAC" evidence="8">
    <location>
        <begin position="555"/>
        <end position="605"/>
    </location>
</feature>
<feature type="domain" description="PAS" evidence="7">
    <location>
        <begin position="233"/>
        <end position="308"/>
    </location>
</feature>
<dbReference type="Pfam" id="PF14417">
    <property type="entry name" value="MEDS"/>
    <property type="match status" value="1"/>
</dbReference>
<dbReference type="InterPro" id="IPR013655">
    <property type="entry name" value="PAS_fold_3"/>
</dbReference>
<name>A0A133UYF5_9EURY</name>
<dbReference type="SMART" id="SM00091">
    <property type="entry name" value="PAS"/>
    <property type="match status" value="4"/>
</dbReference>
<dbReference type="FunFam" id="3.30.450.20:FF:000155">
    <property type="entry name" value="Sensor histidine kinase TodS"/>
    <property type="match status" value="1"/>
</dbReference>
<dbReference type="PROSITE" id="PS50112">
    <property type="entry name" value="PAS"/>
    <property type="match status" value="3"/>
</dbReference>
<feature type="domain" description="PAC" evidence="8">
    <location>
        <begin position="440"/>
        <end position="492"/>
    </location>
</feature>
<keyword evidence="10" id="KW-1185">Reference proteome</keyword>
<evidence type="ECO:0000313" key="9">
    <source>
        <dbReference type="EMBL" id="KXA99209.1"/>
    </source>
</evidence>
<comment type="caution">
    <text evidence="9">The sequence shown here is derived from an EMBL/GenBank/DDBJ whole genome shotgun (WGS) entry which is preliminary data.</text>
</comment>
<dbReference type="Pfam" id="PF08448">
    <property type="entry name" value="PAS_4"/>
    <property type="match status" value="1"/>
</dbReference>
<dbReference type="GO" id="GO:0004673">
    <property type="term" value="F:protein histidine kinase activity"/>
    <property type="evidence" value="ECO:0007669"/>
    <property type="project" value="UniProtKB-EC"/>
</dbReference>
<dbReference type="Gene3D" id="3.30.450.20">
    <property type="entry name" value="PAS domain"/>
    <property type="match status" value="4"/>
</dbReference>
<feature type="coiled-coil region" evidence="6">
    <location>
        <begin position="213"/>
        <end position="243"/>
    </location>
</feature>
<dbReference type="SMART" id="SM00086">
    <property type="entry name" value="PAC"/>
    <property type="match status" value="3"/>
</dbReference>
<dbReference type="NCBIfam" id="TIGR00229">
    <property type="entry name" value="sensory_box"/>
    <property type="match status" value="4"/>
</dbReference>
<dbReference type="InterPro" id="IPR035965">
    <property type="entry name" value="PAS-like_dom_sf"/>
</dbReference>
<dbReference type="InterPro" id="IPR013656">
    <property type="entry name" value="PAS_4"/>
</dbReference>
<keyword evidence="4" id="KW-0808">Transferase</keyword>
<evidence type="ECO:0000256" key="4">
    <source>
        <dbReference type="ARBA" id="ARBA00022679"/>
    </source>
</evidence>
<feature type="non-terminal residue" evidence="9">
    <location>
        <position position="683"/>
    </location>
</feature>
<keyword evidence="3" id="KW-0597">Phosphoprotein</keyword>
<dbReference type="PANTHER" id="PTHR43304:SF1">
    <property type="entry name" value="PAC DOMAIN-CONTAINING PROTEIN"/>
    <property type="match status" value="1"/>
</dbReference>
<evidence type="ECO:0000313" key="10">
    <source>
        <dbReference type="Proteomes" id="UP000070341"/>
    </source>
</evidence>
<evidence type="ECO:0000256" key="5">
    <source>
        <dbReference type="ARBA" id="ARBA00022777"/>
    </source>
</evidence>
<evidence type="ECO:0000256" key="1">
    <source>
        <dbReference type="ARBA" id="ARBA00000085"/>
    </source>
</evidence>
<dbReference type="Pfam" id="PF00989">
    <property type="entry name" value="PAS"/>
    <property type="match status" value="2"/>
</dbReference>
<sequence>MLEKELAELELGRHLCCIYRDVEEQLSAMSLFMSLGVDRNEKCLYVVDDRTKEEVVDYFKGRGFDVEEFVESGRFEFRTKSESYLRNGYFDPDRMIDLLEDARDEALEEGYDGLRATGEMTWFFSDMPGVEKLMEYESKLNEFLPDSKVMALCQYNEGRFSPEVLVDVLHTHPRVLLYDELHENPYYMPPRIFKAQMNGEVTWEHYESMRGDLIQRTRLKREEEQAREELEEEHRRLRTLFSNLPGMAYRCLNNRNWTMKFLSEGCRELTGYGPIELIDDEEISYGKVIVSEDRDYVWNEVQSALEDREPFKITYRIETKGGEERWVWEQGRGIFSDDDELKFLEGFITDITDRKSMEEKLRDSSRQLDAIFNDPETFTGIVDTDGTLLEANESSLDFVDATRSEVEGEKLWNTPWWDHSAELQERLKSGIERASNGEIVRFEADHIGESGEKITVDFSLRPVENEDGEIVSLIATGKNITERKEAEERYRSIFEGLDEAVFVLRAGDDYGEILELNPATEELFGYSRDELIGKDITDLIAEGEEKLGEPDEERRHFVQRKVRKDGAVFWSEVTEVPFKYEGKKTYLSICRDITDRKEAEEKIRELSRFRERIIQDVDIWLNVLDKDANVQVWNKAAEEISGYSEEEVVGHDEIWEWLYPDEDYRREITEKVGDILKGEEIER</sequence>
<dbReference type="EMBL" id="LHXU01000066">
    <property type="protein sequence ID" value="KXA99209.1"/>
    <property type="molecule type" value="Genomic_DNA"/>
</dbReference>
<feature type="domain" description="PAS" evidence="7">
    <location>
        <begin position="606"/>
        <end position="662"/>
    </location>
</feature>
<evidence type="ECO:0000259" key="7">
    <source>
        <dbReference type="PROSITE" id="PS50112"/>
    </source>
</evidence>
<dbReference type="InterPro" id="IPR052162">
    <property type="entry name" value="Sensor_kinase/Photoreceptor"/>
</dbReference>
<dbReference type="AlphaFoldDB" id="A0A133UYF5"/>
<evidence type="ECO:0000259" key="8">
    <source>
        <dbReference type="PROSITE" id="PS50113"/>
    </source>
</evidence>
<evidence type="ECO:0000256" key="2">
    <source>
        <dbReference type="ARBA" id="ARBA00012438"/>
    </source>
</evidence>
<organism evidence="9 10">
    <name type="scientific">candidate division MSBL1 archaeon SCGC-AAA259M10</name>
    <dbReference type="NCBI Taxonomy" id="1698270"/>
    <lineage>
        <taxon>Archaea</taxon>
        <taxon>Methanobacteriati</taxon>
        <taxon>Methanobacteriota</taxon>
        <taxon>candidate division MSBL1</taxon>
    </lineage>
</organism>
<keyword evidence="6" id="KW-0175">Coiled coil</keyword>
<feature type="domain" description="PAC" evidence="8">
    <location>
        <begin position="311"/>
        <end position="363"/>
    </location>
</feature>
<dbReference type="InterPro" id="IPR000700">
    <property type="entry name" value="PAS-assoc_C"/>
</dbReference>
<feature type="domain" description="PAS" evidence="7">
    <location>
        <begin position="486"/>
        <end position="540"/>
    </location>
</feature>
<evidence type="ECO:0000256" key="3">
    <source>
        <dbReference type="ARBA" id="ARBA00022553"/>
    </source>
</evidence>
<evidence type="ECO:0000256" key="6">
    <source>
        <dbReference type="SAM" id="Coils"/>
    </source>
</evidence>
<dbReference type="InterPro" id="IPR025847">
    <property type="entry name" value="MEDS_domain"/>
</dbReference>
<gene>
    <name evidence="9" type="ORF">AKJ40_03705</name>
</gene>
<protein>
    <recommendedName>
        <fullName evidence="2">histidine kinase</fullName>
        <ecNumber evidence="2">2.7.13.3</ecNumber>
    </recommendedName>
</protein>
<dbReference type="CDD" id="cd00130">
    <property type="entry name" value="PAS"/>
    <property type="match status" value="4"/>
</dbReference>
<comment type="catalytic activity">
    <reaction evidence="1">
        <text>ATP + protein L-histidine = ADP + protein N-phospho-L-histidine.</text>
        <dbReference type="EC" id="2.7.13.3"/>
    </reaction>
</comment>
<dbReference type="PANTHER" id="PTHR43304">
    <property type="entry name" value="PHYTOCHROME-LIKE PROTEIN CPH1"/>
    <property type="match status" value="1"/>
</dbReference>
<dbReference type="Pfam" id="PF08447">
    <property type="entry name" value="PAS_3"/>
    <property type="match status" value="1"/>
</dbReference>
<proteinExistence type="predicted"/>
<dbReference type="GO" id="GO:0006355">
    <property type="term" value="P:regulation of DNA-templated transcription"/>
    <property type="evidence" value="ECO:0007669"/>
    <property type="project" value="InterPro"/>
</dbReference>